<feature type="signal peptide" evidence="1">
    <location>
        <begin position="1"/>
        <end position="21"/>
    </location>
</feature>
<organism evidence="2 3">
    <name type="scientific">Oxalobacter vibrioformis</name>
    <dbReference type="NCBI Taxonomy" id="933080"/>
    <lineage>
        <taxon>Bacteria</taxon>
        <taxon>Pseudomonadati</taxon>
        <taxon>Pseudomonadota</taxon>
        <taxon>Betaproteobacteria</taxon>
        <taxon>Burkholderiales</taxon>
        <taxon>Oxalobacteraceae</taxon>
        <taxon>Oxalobacter</taxon>
    </lineage>
</organism>
<evidence type="ECO:0000313" key="3">
    <source>
        <dbReference type="Proteomes" id="UP001156215"/>
    </source>
</evidence>
<proteinExistence type="predicted"/>
<sequence>MKSLLKIFLIAFFSSISLSHAQTLIPRSEASDKGTYYLLAQKKKGNVINTLHKRVGVDSVGYTRSEINCQTMKMRVIGYSERSPDSIKRQPTEWFDLVPGSSKSDLANFVCFSR</sequence>
<dbReference type="AlphaFoldDB" id="A0A9E9LXB1"/>
<reference evidence="2" key="1">
    <citation type="journal article" date="2022" name="Front. Microbiol.">
        <title>New perspectives on an old grouping: The genomic and phenotypic variability of Oxalobacter formigenes and the implications for calcium oxalate stone prevention.</title>
        <authorList>
            <person name="Chmiel J.A."/>
            <person name="Carr C."/>
            <person name="Stuivenberg G.A."/>
            <person name="Venema R."/>
            <person name="Chanyi R.M."/>
            <person name="Al K.F."/>
            <person name="Giguere D."/>
            <person name="Say H."/>
            <person name="Akouris P.P."/>
            <person name="Dominguez Romero S.A."/>
            <person name="Kwong A."/>
            <person name="Tai V."/>
            <person name="Koval S.F."/>
            <person name="Razvi H."/>
            <person name="Bjazevic J."/>
            <person name="Burton J.P."/>
        </authorList>
    </citation>
    <scope>NUCLEOTIDE SEQUENCE</scope>
    <source>
        <strain evidence="2">WoOx3</strain>
    </source>
</reference>
<protein>
    <submittedName>
        <fullName evidence="2">Uncharacterized protein</fullName>
    </submittedName>
</protein>
<keyword evidence="1" id="KW-0732">Signal</keyword>
<dbReference type="EMBL" id="CP098242">
    <property type="protein sequence ID" value="WAW10986.1"/>
    <property type="molecule type" value="Genomic_DNA"/>
</dbReference>
<accession>A0A9E9LXB1</accession>
<dbReference type="RefSeq" id="WP_269310075.1">
    <property type="nucleotide sequence ID" value="NZ_CP098242.1"/>
</dbReference>
<dbReference type="KEGG" id="ovb:NB640_04955"/>
<feature type="chain" id="PRO_5038980725" evidence="1">
    <location>
        <begin position="22"/>
        <end position="114"/>
    </location>
</feature>
<name>A0A9E9LXB1_9BURK</name>
<evidence type="ECO:0000313" key="2">
    <source>
        <dbReference type="EMBL" id="WAW10986.1"/>
    </source>
</evidence>
<gene>
    <name evidence="2" type="ORF">NB640_04955</name>
</gene>
<evidence type="ECO:0000256" key="1">
    <source>
        <dbReference type="SAM" id="SignalP"/>
    </source>
</evidence>
<dbReference type="Proteomes" id="UP001156215">
    <property type="component" value="Chromosome"/>
</dbReference>
<keyword evidence="3" id="KW-1185">Reference proteome</keyword>